<comment type="function">
    <text evidence="9">Part of the Sec protein translocase complex. Interacts with the SecYEG preprotein conducting channel. SecDF uses the proton motive force (PMF) to complete protein translocation after the ATP-dependent function of SecA.</text>
</comment>
<dbReference type="Pfam" id="PF02355">
    <property type="entry name" value="SecD_SecF_C"/>
    <property type="match status" value="1"/>
</dbReference>
<comment type="similarity">
    <text evidence="9">Belongs to the SecD/SecF family. SecF subfamily.</text>
</comment>
<keyword evidence="6 9" id="KW-1133">Transmembrane helix</keyword>
<accession>A0A7W7XZG0</accession>
<evidence type="ECO:0000256" key="2">
    <source>
        <dbReference type="ARBA" id="ARBA00022448"/>
    </source>
</evidence>
<feature type="transmembrane region" description="Helical" evidence="9">
    <location>
        <begin position="255"/>
        <end position="273"/>
    </location>
</feature>
<dbReference type="HAMAP" id="MF_01464_B">
    <property type="entry name" value="SecF_B"/>
    <property type="match status" value="1"/>
</dbReference>
<dbReference type="PANTHER" id="PTHR30081:SF8">
    <property type="entry name" value="PROTEIN TRANSLOCASE SUBUNIT SECF"/>
    <property type="match status" value="1"/>
</dbReference>
<dbReference type="GO" id="GO:0043952">
    <property type="term" value="P:protein transport by the Sec complex"/>
    <property type="evidence" value="ECO:0007669"/>
    <property type="project" value="UniProtKB-UniRule"/>
</dbReference>
<keyword evidence="4 9" id="KW-0812">Transmembrane</keyword>
<comment type="subunit">
    <text evidence="9">Forms a complex with SecD. Part of the essential Sec protein translocation apparatus which comprises SecA, SecYEG and auxiliary proteins SecDF-YajC and YidC.</text>
</comment>
<dbReference type="InterPro" id="IPR055344">
    <property type="entry name" value="SecD_SecF_C_bact"/>
</dbReference>
<name>A0A7W7XZG0_9GAMM</name>
<dbReference type="PANTHER" id="PTHR30081">
    <property type="entry name" value="PROTEIN-EXPORT MEMBRANE PROTEIN SEC"/>
    <property type="match status" value="1"/>
</dbReference>
<keyword evidence="12" id="KW-1185">Reference proteome</keyword>
<keyword evidence="5 9" id="KW-0653">Protein transport</keyword>
<keyword evidence="7 9" id="KW-0811">Translocation</keyword>
<keyword evidence="8 9" id="KW-0472">Membrane</keyword>
<evidence type="ECO:0000256" key="5">
    <source>
        <dbReference type="ARBA" id="ARBA00022927"/>
    </source>
</evidence>
<dbReference type="InterPro" id="IPR048634">
    <property type="entry name" value="SecD_SecF_C"/>
</dbReference>
<evidence type="ECO:0000256" key="4">
    <source>
        <dbReference type="ARBA" id="ARBA00022692"/>
    </source>
</evidence>
<dbReference type="InterPro" id="IPR022646">
    <property type="entry name" value="SecD/SecF_CS"/>
</dbReference>
<dbReference type="EMBL" id="JACHHX010000006">
    <property type="protein sequence ID" value="MBB5015296.1"/>
    <property type="molecule type" value="Genomic_DNA"/>
</dbReference>
<reference evidence="11 12" key="1">
    <citation type="submission" date="2020-08" db="EMBL/GenBank/DDBJ databases">
        <title>Genomic Encyclopedia of Type Strains, Phase IV (KMG-IV): sequencing the most valuable type-strain genomes for metagenomic binning, comparative biology and taxonomic classification.</title>
        <authorList>
            <person name="Goeker M."/>
        </authorList>
    </citation>
    <scope>NUCLEOTIDE SEQUENCE [LARGE SCALE GENOMIC DNA]</scope>
    <source>
        <strain evidence="11 12">DSM 25897</strain>
    </source>
</reference>
<dbReference type="NCBIfam" id="TIGR00916">
    <property type="entry name" value="2A0604s01"/>
    <property type="match status" value="1"/>
</dbReference>
<protein>
    <recommendedName>
        <fullName evidence="9">Protein-export membrane protein SecF</fullName>
    </recommendedName>
</protein>
<comment type="subcellular location">
    <subcellularLocation>
        <location evidence="1 9">Cell membrane</location>
        <topology evidence="1 9">Multi-pass membrane protein</topology>
    </subcellularLocation>
</comment>
<gene>
    <name evidence="9" type="primary">secF</name>
    <name evidence="11" type="ORF">HNQ58_001182</name>
</gene>
<dbReference type="SUPFAM" id="SSF82866">
    <property type="entry name" value="Multidrug efflux transporter AcrB transmembrane domain"/>
    <property type="match status" value="1"/>
</dbReference>
<dbReference type="NCBIfam" id="TIGR00966">
    <property type="entry name" value="transloc_SecF"/>
    <property type="match status" value="1"/>
</dbReference>
<evidence type="ECO:0000256" key="7">
    <source>
        <dbReference type="ARBA" id="ARBA00023010"/>
    </source>
</evidence>
<feature type="transmembrane region" description="Helical" evidence="9">
    <location>
        <begin position="149"/>
        <end position="169"/>
    </location>
</feature>
<dbReference type="Gene3D" id="1.20.1640.10">
    <property type="entry name" value="Multidrug efflux transporter AcrB transmembrane domain"/>
    <property type="match status" value="1"/>
</dbReference>
<dbReference type="InterPro" id="IPR022645">
    <property type="entry name" value="SecD/SecF_bac"/>
</dbReference>
<keyword evidence="3 9" id="KW-1003">Cell membrane</keyword>
<dbReference type="RefSeq" id="WP_183947946.1">
    <property type="nucleotide sequence ID" value="NZ_JACHHX010000006.1"/>
</dbReference>
<evidence type="ECO:0000256" key="9">
    <source>
        <dbReference type="HAMAP-Rule" id="MF_01464"/>
    </source>
</evidence>
<dbReference type="InterPro" id="IPR005665">
    <property type="entry name" value="SecF_bac"/>
</dbReference>
<evidence type="ECO:0000256" key="3">
    <source>
        <dbReference type="ARBA" id="ARBA00022475"/>
    </source>
</evidence>
<dbReference type="Proteomes" id="UP000519004">
    <property type="component" value="Unassembled WGS sequence"/>
</dbReference>
<comment type="caution">
    <text evidence="9">Lacks conserved residue(s) required for the propagation of feature annotation.</text>
</comment>
<comment type="caution">
    <text evidence="11">The sequence shown here is derived from an EMBL/GenBank/DDBJ whole genome shotgun (WGS) entry which is preliminary data.</text>
</comment>
<feature type="domain" description="Protein export membrane protein SecD/SecF C-terminal" evidence="10">
    <location>
        <begin position="127"/>
        <end position="307"/>
    </location>
</feature>
<dbReference type="Pfam" id="PF07549">
    <property type="entry name" value="Sec_GG"/>
    <property type="match status" value="1"/>
</dbReference>
<feature type="transmembrane region" description="Helical" evidence="9">
    <location>
        <begin position="279"/>
        <end position="308"/>
    </location>
</feature>
<evidence type="ECO:0000256" key="1">
    <source>
        <dbReference type="ARBA" id="ARBA00004651"/>
    </source>
</evidence>
<evidence type="ECO:0000256" key="8">
    <source>
        <dbReference type="ARBA" id="ARBA00023136"/>
    </source>
</evidence>
<dbReference type="PRINTS" id="PR01755">
    <property type="entry name" value="SECFTRNLCASE"/>
</dbReference>
<dbReference type="GO" id="GO:0015450">
    <property type="term" value="F:protein-transporting ATPase activity"/>
    <property type="evidence" value="ECO:0007669"/>
    <property type="project" value="InterPro"/>
</dbReference>
<evidence type="ECO:0000259" key="10">
    <source>
        <dbReference type="Pfam" id="PF02355"/>
    </source>
</evidence>
<evidence type="ECO:0000256" key="6">
    <source>
        <dbReference type="ARBA" id="ARBA00022989"/>
    </source>
</evidence>
<evidence type="ECO:0000313" key="11">
    <source>
        <dbReference type="EMBL" id="MBB5015296.1"/>
    </source>
</evidence>
<evidence type="ECO:0000313" key="12">
    <source>
        <dbReference type="Proteomes" id="UP000519004"/>
    </source>
</evidence>
<dbReference type="GO" id="GO:0006605">
    <property type="term" value="P:protein targeting"/>
    <property type="evidence" value="ECO:0007669"/>
    <property type="project" value="UniProtKB-UniRule"/>
</dbReference>
<dbReference type="InterPro" id="IPR022813">
    <property type="entry name" value="SecD/SecF_arch_bac"/>
</dbReference>
<dbReference type="GO" id="GO:0005886">
    <property type="term" value="C:plasma membrane"/>
    <property type="evidence" value="ECO:0007669"/>
    <property type="project" value="UniProtKB-SubCell"/>
</dbReference>
<keyword evidence="2 9" id="KW-0813">Transport</keyword>
<proteinExistence type="inferred from homology"/>
<dbReference type="AlphaFoldDB" id="A0A7W7XZG0"/>
<sequence>MEFFNPNSNVNFMGIRRVSVTIALLLMLGSIVAIATKGLNLALDFTGGTLVEVVYDKPVEQSEVVDALQAGGFRNPLVQRFDSTSFAIRLSPEHSAAAVEELLTEDEETSIDARNAAVGQLVLDTLRAGGHEVTIKRSEYVGPQVGRELAYNGIVAVFVVLTGIMIYIAMRFEWKFALATVIGEIHDVVVTLGFFAIMGLDFDLAVLAAILAVDGYSVNDKIVVFDRVRELFRSTRASDSVQVLNKAINSTLSRTIMTSVTTLLTAVALYLFGGPTLEGFSLALIVGIVVGTLSTIFYATPVLLWLGVTKQDLMPKARDEAELARRP</sequence>
<dbReference type="GO" id="GO:0065002">
    <property type="term" value="P:intracellular protein transmembrane transport"/>
    <property type="evidence" value="ECO:0007669"/>
    <property type="project" value="UniProtKB-UniRule"/>
</dbReference>
<organism evidence="11 12">
    <name type="scientific">Rehaibacterium terrae</name>
    <dbReference type="NCBI Taxonomy" id="1341696"/>
    <lineage>
        <taxon>Bacteria</taxon>
        <taxon>Pseudomonadati</taxon>
        <taxon>Pseudomonadota</taxon>
        <taxon>Gammaproteobacteria</taxon>
        <taxon>Lysobacterales</taxon>
        <taxon>Lysobacteraceae</taxon>
        <taxon>Rehaibacterium</taxon>
    </lineage>
</organism>